<keyword evidence="9" id="KW-1185">Reference proteome</keyword>
<organism evidence="7 9">
    <name type="scientific">Trichuris suis</name>
    <name type="common">pig whipworm</name>
    <dbReference type="NCBI Taxonomy" id="68888"/>
    <lineage>
        <taxon>Eukaryota</taxon>
        <taxon>Metazoa</taxon>
        <taxon>Ecdysozoa</taxon>
        <taxon>Nematoda</taxon>
        <taxon>Enoplea</taxon>
        <taxon>Dorylaimia</taxon>
        <taxon>Trichinellida</taxon>
        <taxon>Trichuridae</taxon>
        <taxon>Trichuris</taxon>
    </lineage>
</organism>
<feature type="region of interest" description="Disordered" evidence="6">
    <location>
        <begin position="207"/>
        <end position="244"/>
    </location>
</feature>
<reference evidence="7 9" key="1">
    <citation type="journal article" date="2014" name="Nat. Genet.">
        <title>Genome and transcriptome of the porcine whipworm Trichuris suis.</title>
        <authorList>
            <person name="Jex A.R."/>
            <person name="Nejsum P."/>
            <person name="Schwarz E.M."/>
            <person name="Hu L."/>
            <person name="Young N.D."/>
            <person name="Hall R.S."/>
            <person name="Korhonen P.K."/>
            <person name="Liao S."/>
            <person name="Thamsborg S."/>
            <person name="Xia J."/>
            <person name="Xu P."/>
            <person name="Wang S."/>
            <person name="Scheerlinck J.P."/>
            <person name="Hofmann A."/>
            <person name="Sternberg P.W."/>
            <person name="Wang J."/>
            <person name="Gasser R.B."/>
        </authorList>
    </citation>
    <scope>NUCLEOTIDE SEQUENCE [LARGE SCALE GENOMIC DNA]</scope>
    <source>
        <strain evidence="8">DCEP-RM93F</strain>
        <strain evidence="7">DCEP-RM93M</strain>
    </source>
</reference>
<comment type="similarity">
    <text evidence="2 5">Belongs to the RRS1 family.</text>
</comment>
<proteinExistence type="inferred from homology"/>
<protein>
    <recommendedName>
        <fullName evidence="5">Ribosome biogenesis regulatory protein</fullName>
    </recommendedName>
</protein>
<dbReference type="Proteomes" id="UP000030764">
    <property type="component" value="Unassembled WGS sequence"/>
</dbReference>
<evidence type="ECO:0000313" key="8">
    <source>
        <dbReference type="EMBL" id="KFD73097.1"/>
    </source>
</evidence>
<feature type="compositionally biased region" description="Basic residues" evidence="6">
    <location>
        <begin position="293"/>
        <end position="326"/>
    </location>
</feature>
<feature type="compositionally biased region" description="Basic and acidic residues" evidence="6">
    <location>
        <begin position="219"/>
        <end position="229"/>
    </location>
</feature>
<feature type="compositionally biased region" description="Basic and acidic residues" evidence="6">
    <location>
        <begin position="277"/>
        <end position="292"/>
    </location>
</feature>
<evidence type="ECO:0000313" key="7">
    <source>
        <dbReference type="EMBL" id="KFD59054.1"/>
    </source>
</evidence>
<name>A0A085MPA8_9BILA</name>
<sequence>MSNCNELANAKKPVEPNIDLGNLLLEDLEPLDKDDWRTNGESYLLTRCRDNLQYLVSNIWQLPKSRAQDSIVVDLPAPACRLPREKPVPKVKPPTKWEEYAKLKGIKRRKKSRMVWDEEAKDWRPRWGYKRANDDTKDWLIEISDKDNPFEDYFAKRMEAKKERIAKNELQRLKNIARSVKESSLPDIGVGPQSQVKTKQQAFEKIERARTSTASVGTFEERLRGEKLPKGPGKKRKFLPNEVSGASEKERYLNLLQKMDKRTDVLNIDKAIRLQRKEEQEANRFKNMENGKVKKKRSTKSKVRGKQVKRRQKDKNHRKKKGKRGR</sequence>
<gene>
    <name evidence="7" type="ORF">M513_00217</name>
    <name evidence="8" type="ORF">M514_00217</name>
</gene>
<comment type="subcellular location">
    <subcellularLocation>
        <location evidence="1 5">Nucleus</location>
    </subcellularLocation>
</comment>
<evidence type="ECO:0000313" key="9">
    <source>
        <dbReference type="Proteomes" id="UP000030764"/>
    </source>
</evidence>
<accession>A0A085MPA8</accession>
<dbReference type="Proteomes" id="UP000030758">
    <property type="component" value="Unassembled WGS sequence"/>
</dbReference>
<evidence type="ECO:0000256" key="3">
    <source>
        <dbReference type="ARBA" id="ARBA00022517"/>
    </source>
</evidence>
<dbReference type="InterPro" id="IPR007023">
    <property type="entry name" value="Ribosom_reg"/>
</dbReference>
<evidence type="ECO:0000256" key="6">
    <source>
        <dbReference type="SAM" id="MobiDB-lite"/>
    </source>
</evidence>
<dbReference type="Pfam" id="PF04939">
    <property type="entry name" value="RRS1"/>
    <property type="match status" value="1"/>
</dbReference>
<dbReference type="EMBL" id="KL367475">
    <property type="protein sequence ID" value="KFD73097.1"/>
    <property type="molecule type" value="Genomic_DNA"/>
</dbReference>
<dbReference type="GO" id="GO:0005634">
    <property type="term" value="C:nucleus"/>
    <property type="evidence" value="ECO:0007669"/>
    <property type="project" value="UniProtKB-SubCell"/>
</dbReference>
<keyword evidence="4 5" id="KW-0539">Nucleus</keyword>
<keyword evidence="3 5" id="KW-0690">Ribosome biogenesis</keyword>
<dbReference type="OrthoDB" id="28455at2759"/>
<feature type="region of interest" description="Disordered" evidence="6">
    <location>
        <begin position="277"/>
        <end position="326"/>
    </location>
</feature>
<comment type="function">
    <text evidence="5">Involved in ribosomal large subunit assembly.</text>
</comment>
<dbReference type="AlphaFoldDB" id="A0A085MPA8"/>
<dbReference type="GO" id="GO:0042254">
    <property type="term" value="P:ribosome biogenesis"/>
    <property type="evidence" value="ECO:0007669"/>
    <property type="project" value="UniProtKB-KW"/>
</dbReference>
<feature type="non-terminal residue" evidence="7">
    <location>
        <position position="326"/>
    </location>
</feature>
<evidence type="ECO:0000256" key="2">
    <source>
        <dbReference type="ARBA" id="ARBA00010077"/>
    </source>
</evidence>
<dbReference type="EMBL" id="KL363182">
    <property type="protein sequence ID" value="KFD59054.1"/>
    <property type="molecule type" value="Genomic_DNA"/>
</dbReference>
<evidence type="ECO:0000256" key="4">
    <source>
        <dbReference type="ARBA" id="ARBA00023242"/>
    </source>
</evidence>
<evidence type="ECO:0000256" key="5">
    <source>
        <dbReference type="RuleBase" id="RU364132"/>
    </source>
</evidence>
<evidence type="ECO:0000256" key="1">
    <source>
        <dbReference type="ARBA" id="ARBA00004123"/>
    </source>
</evidence>